<evidence type="ECO:0000313" key="1">
    <source>
        <dbReference type="EMBL" id="SVD15887.1"/>
    </source>
</evidence>
<dbReference type="EMBL" id="UINC01133134">
    <property type="protein sequence ID" value="SVD15887.1"/>
    <property type="molecule type" value="Genomic_DNA"/>
</dbReference>
<sequence>AARNFSFDQDQSWNKKTLSRYEEFIQEAKGFLFDILNNSEGGEEQALLRGMLLILYNGLEGLDLESDEMKFLLNFEDFRLERVKEIRSELENLIGDGLKKEKRTSNVITDW</sequence>
<gene>
    <name evidence="1" type="ORF">METZ01_LOCUS368741</name>
</gene>
<accession>A0A382T329</accession>
<dbReference type="AlphaFoldDB" id="A0A382T329"/>
<name>A0A382T329_9ZZZZ</name>
<protein>
    <submittedName>
        <fullName evidence="1">Uncharacterized protein</fullName>
    </submittedName>
</protein>
<reference evidence="1" key="1">
    <citation type="submission" date="2018-05" db="EMBL/GenBank/DDBJ databases">
        <authorList>
            <person name="Lanie J.A."/>
            <person name="Ng W.-L."/>
            <person name="Kazmierczak K.M."/>
            <person name="Andrzejewski T.M."/>
            <person name="Davidsen T.M."/>
            <person name="Wayne K.J."/>
            <person name="Tettelin H."/>
            <person name="Glass J.I."/>
            <person name="Rusch D."/>
            <person name="Podicherti R."/>
            <person name="Tsui H.-C.T."/>
            <person name="Winkler M.E."/>
        </authorList>
    </citation>
    <scope>NUCLEOTIDE SEQUENCE</scope>
</reference>
<organism evidence="1">
    <name type="scientific">marine metagenome</name>
    <dbReference type="NCBI Taxonomy" id="408172"/>
    <lineage>
        <taxon>unclassified sequences</taxon>
        <taxon>metagenomes</taxon>
        <taxon>ecological metagenomes</taxon>
    </lineage>
</organism>
<proteinExistence type="predicted"/>
<feature type="non-terminal residue" evidence="1">
    <location>
        <position position="1"/>
    </location>
</feature>